<dbReference type="AlphaFoldDB" id="A0A450ULJ4"/>
<proteinExistence type="predicted"/>
<dbReference type="EMBL" id="CAADFH010000031">
    <property type="protein sequence ID" value="VFJ93403.1"/>
    <property type="molecule type" value="Genomic_DNA"/>
</dbReference>
<sequence length="257" mass="28867">MPPSDPDASLADYFAFIARQAGFPGDITSAMALEFAIEDHLRGGAPLFLFITRLVAGSPDGRQALARMLRNLNERYGEQLRIVLCGSEQLAALRFADGKHSLLNGAEALYWPEPTVADLRNWRQAFPGSEEVPGATSDELPPEVAEGFLAVTGGHPQLLHKCLRQWMRAEDSDCAGLVRRDLDLAALFTRYRQGEAGERSRLRDWLNRERIASYDYWPGDDLLRRLFWDNLLAERDGMFAWRCGGIRDIGIRVMDSV</sequence>
<organism evidence="1">
    <name type="scientific">Candidatus Kentrum sp. LFY</name>
    <dbReference type="NCBI Taxonomy" id="2126342"/>
    <lineage>
        <taxon>Bacteria</taxon>
        <taxon>Pseudomonadati</taxon>
        <taxon>Pseudomonadota</taxon>
        <taxon>Gammaproteobacteria</taxon>
        <taxon>Candidatus Kentrum</taxon>
    </lineage>
</organism>
<name>A0A450ULJ4_9GAMM</name>
<protein>
    <submittedName>
        <fullName evidence="1">Uncharacterized protein</fullName>
    </submittedName>
</protein>
<gene>
    <name evidence="1" type="ORF">BECKLFY1418A_GA0070994_103116</name>
</gene>
<evidence type="ECO:0000313" key="1">
    <source>
        <dbReference type="EMBL" id="VFJ93403.1"/>
    </source>
</evidence>
<reference evidence="1" key="1">
    <citation type="submission" date="2019-02" db="EMBL/GenBank/DDBJ databases">
        <authorList>
            <person name="Gruber-Vodicka R. H."/>
            <person name="Seah K. B. B."/>
        </authorList>
    </citation>
    <scope>NUCLEOTIDE SEQUENCE</scope>
    <source>
        <strain evidence="1">BECK_M6</strain>
    </source>
</reference>
<accession>A0A450ULJ4</accession>